<keyword evidence="6" id="KW-0064">Aspartyl protease</keyword>
<dbReference type="Gene3D" id="3.10.10.10">
    <property type="entry name" value="HIV Type 1 Reverse Transcriptase, subunit A, domain 1"/>
    <property type="match status" value="1"/>
</dbReference>
<dbReference type="SUPFAM" id="SSF54160">
    <property type="entry name" value="Chromo domain-like"/>
    <property type="match status" value="1"/>
</dbReference>
<dbReference type="GO" id="GO:0006508">
    <property type="term" value="P:proteolysis"/>
    <property type="evidence" value="ECO:0007669"/>
    <property type="project" value="UniProtKB-KW"/>
</dbReference>
<keyword evidence="8" id="KW-0378">Hydrolase</keyword>
<keyword evidence="4" id="KW-0540">Nuclease</keyword>
<evidence type="ECO:0000256" key="10">
    <source>
        <dbReference type="ARBA" id="ARBA00022884"/>
    </source>
</evidence>
<dbReference type="InterPro" id="IPR050951">
    <property type="entry name" value="Retrovirus_Pol_polyprotein"/>
</dbReference>
<feature type="region of interest" description="Disordered" evidence="16">
    <location>
        <begin position="759"/>
        <end position="782"/>
    </location>
</feature>
<evidence type="ECO:0000256" key="8">
    <source>
        <dbReference type="ARBA" id="ARBA00022801"/>
    </source>
</evidence>
<sequence>MPGSPSHVDSRTPSPLSFGAPSNFGPVPGLTNTAPPVQYTAPRYPSPFSSPFRHPDPTFQVQGNIDWHNNQPPMMNSPYVNHQPYVAPPVPLPPPQMYYTQPGLYPPGPWMPPPPVDFWSQMMPHLGNTFGQWIQQSNLGAVPIPPPPAPRNLVTPLPTIHSDDMTPRGTGRREAAGPMPAGGDGGSGPPSGSDHEGDADSESNETDEQTRSSSQPSRRSGSSYSVGRSDIMRLTQNSINLKYRLGQRENLLPDVRIADNRVIYIMVRNGQWQETAYGVSPDLQVSLRPGFRHGDLEQRSAVTNPPPDTLPQGLRPPTIPRQQGSRRRTTPTWRQSSQPAGHGGGGGDPGDGGGNNGGGNGPSDDDAEQSDGDRYEANRRVARASSHFSQMTVARSRTPGSGASALRNQLSMELADRLRSVWRQQVDTPLRVPRDAKPAKMDIKAPTYSGNAHYSQLEDFTRKLGIHLRSLHLTGPDHDDERKLQFCSSLRNEAEDWLNAHVMAHDANPQDWTSEDIIVGLYFRFTQPATIHDTYRAWESFEWKSDDTVQRYHDRLKNTANLLARRPTLSDVRQKFVRGLPSRVVTRMLEEKVDLVLDDLESILAAAVEAEQFFYNLEHMGGINNHMKAYMSNKSTNAANWDSRRPRPAKIPEAGATSNATQEHKAPDRGEPKTTNPRPQDNVRRTGVNNDAKPGRPQDGHPGCPETVTTPAKAGVKVRAMGQEHDAEEGGSGTSSDTSQANSLSNVVYYNPATESFEYGDNEESFSDSDSNRSESSAVQVRAMRSMEPYDEESNVDSTPKGQAQVSAMTVAGDAHELVVKGKGGRKMPLYVSGTIDRPEIRAEDKQCLITYTKLKGRDDCAALTLWDSGSTTSAVSPAYSSIAQLDVKKLRREVPLFLGTMNRSPFMIEHKVILDFEDRCVRIGDITIDAIVLPDENVQRHRVRRGDAKSPKERAAEQTYTDVGGVIAADGPLLMDQEDYMRYMNGHNDGPETGLPNKEDNAEYETKSDSPQVEDESPGMAGEESTSPRPTPSEVEEAMSFLEDEAEGQGFGPIGRFSKRIPRVPGIEKVFNSALPDEYVHLCAAATEYAMFYRGGELEEYPEAPETTSSLAAANSIFDSLYGSEKDTIGPFPFPRERLSRLGGVSVRKMTVQSAWDFEGDLRGIAETVAANTERNYHTSSGSRFKVKANTQAGPGEASLTEADIPRLRERWYTEFEDMMSGVPENMPPEREVNHEINLVEESKRYSYYAPRCPEALRDELRVKSERYLRAEWWKNAPAGMMTQAAPLLCVRKKDGRLRTVVDLRQRNENTVRDVTPLPDMDIIRDDVARAKYVSKIDLSDAYEQVRIIARDIPKTAFQTVTDVTSYTSPLLEIGRNGHNGIWLICDASQTGVGAMLGQGPSWNTCRPAGFMSKKFSSAQHHYAVHERETLAILEALVKWEDKLGGTTLHVVTDHKALEFFHSQKNLTPRQWRWMEYMSRFDFDITYVKGEDNKVADCLSRYYEFDSPDEVHGVEDYVRADARLDPSGEEMPTDRAHEWRTRAVEVRAMRAENARRSKRLQERAEMRDIEAAELADGQRDEHTESVDWGGSTLASWQGTDITIEDMLEHENGALEVLTPGDVMRDAIIASYAGDELFSKILASPKAYKQFENNGRVVIGIPKGKLGSRSIRGAVIEEAHRIVGHYGAQRTSEYLRRFYWWPKVHKDTDKFCMSCEFCLRAKVSNERTPGLLHTLPVPTQPWAAISHDFVGPFPEVDGKNYLWVIIDRMTSMVHLIPVNTTMKATDLSWIYRHEIVRLHGLPESIVSDRDSKFTSRWWRELHRIMAHDAIIASRVFQTHYANTKRRPDLDISDDSLVYLSTKNLSLPKGRARKLVPKFVGPYRVLKSDRETSTYTLELPPSLKERNLHSTFHISVLRRYVPNDDVLFPSRRVPGPYDFGAQPGEEVYVDEISAHRWVDTALEFRVHWADGDVEWEPLTTVRDLEALDTYLALQGVKFTRQLSKDEAHRA</sequence>
<dbReference type="EMBL" id="KN880506">
    <property type="protein sequence ID" value="KIY68288.1"/>
    <property type="molecule type" value="Genomic_DNA"/>
</dbReference>
<dbReference type="GO" id="GO:0003887">
    <property type="term" value="F:DNA-directed DNA polymerase activity"/>
    <property type="evidence" value="ECO:0007669"/>
    <property type="project" value="UniProtKB-KW"/>
</dbReference>
<feature type="compositionally biased region" description="Basic and acidic residues" evidence="16">
    <location>
        <begin position="161"/>
        <end position="175"/>
    </location>
</feature>
<dbReference type="Gene3D" id="1.10.340.70">
    <property type="match status" value="1"/>
</dbReference>
<dbReference type="SUPFAM" id="SSF53098">
    <property type="entry name" value="Ribonuclease H-like"/>
    <property type="match status" value="1"/>
</dbReference>
<keyword evidence="11" id="KW-0229">DNA integration</keyword>
<dbReference type="GO" id="GO:0046872">
    <property type="term" value="F:metal ion binding"/>
    <property type="evidence" value="ECO:0007669"/>
    <property type="project" value="UniProtKB-KW"/>
</dbReference>
<feature type="region of interest" description="Disordered" evidence="16">
    <location>
        <begin position="637"/>
        <end position="743"/>
    </location>
</feature>
<dbReference type="Pfam" id="PF17921">
    <property type="entry name" value="Integrase_H2C2"/>
    <property type="match status" value="1"/>
</dbReference>
<feature type="compositionally biased region" description="Low complexity" evidence="16">
    <location>
        <begin position="42"/>
        <end position="52"/>
    </location>
</feature>
<reference evidence="18 19" key="1">
    <citation type="journal article" date="2015" name="Fungal Genet. Biol.">
        <title>Evolution of novel wood decay mechanisms in Agaricales revealed by the genome sequences of Fistulina hepatica and Cylindrobasidium torrendii.</title>
        <authorList>
            <person name="Floudas D."/>
            <person name="Held B.W."/>
            <person name="Riley R."/>
            <person name="Nagy L.G."/>
            <person name="Koehler G."/>
            <person name="Ransdell A.S."/>
            <person name="Younus H."/>
            <person name="Chow J."/>
            <person name="Chiniquy J."/>
            <person name="Lipzen A."/>
            <person name="Tritt A."/>
            <person name="Sun H."/>
            <person name="Haridas S."/>
            <person name="LaButti K."/>
            <person name="Ohm R.A."/>
            <person name="Kues U."/>
            <person name="Blanchette R.A."/>
            <person name="Grigoriev I.V."/>
            <person name="Minto R.E."/>
            <person name="Hibbett D.S."/>
        </authorList>
    </citation>
    <scope>NUCLEOTIDE SEQUENCE [LARGE SCALE GENOMIC DNA]</scope>
    <source>
        <strain evidence="18 19">FP15055 ss-10</strain>
    </source>
</reference>
<feature type="compositionally biased region" description="Polar residues" evidence="16">
    <location>
        <begin position="386"/>
        <end position="404"/>
    </location>
</feature>
<feature type="region of interest" description="Disordered" evidence="16">
    <location>
        <begin position="297"/>
        <end position="404"/>
    </location>
</feature>
<evidence type="ECO:0000256" key="9">
    <source>
        <dbReference type="ARBA" id="ARBA00022842"/>
    </source>
</evidence>
<name>A0A0D7BCS4_9AGAR</name>
<dbReference type="InterPro" id="IPR001584">
    <property type="entry name" value="Integrase_cat-core"/>
</dbReference>
<dbReference type="Pfam" id="PF24626">
    <property type="entry name" value="SH3_Tf2-1"/>
    <property type="match status" value="1"/>
</dbReference>
<evidence type="ECO:0000313" key="19">
    <source>
        <dbReference type="Proteomes" id="UP000054007"/>
    </source>
</evidence>
<feature type="compositionally biased region" description="Gly residues" evidence="16">
    <location>
        <begin position="180"/>
        <end position="189"/>
    </location>
</feature>
<dbReference type="Proteomes" id="UP000054007">
    <property type="component" value="Unassembled WGS sequence"/>
</dbReference>
<feature type="compositionally biased region" description="Basic and acidic residues" evidence="16">
    <location>
        <begin position="662"/>
        <end position="672"/>
    </location>
</feature>
<dbReference type="InterPro" id="IPR012337">
    <property type="entry name" value="RNaseH-like_sf"/>
</dbReference>
<dbReference type="InterPro" id="IPR036397">
    <property type="entry name" value="RNaseH_sf"/>
</dbReference>
<keyword evidence="3" id="KW-0548">Nucleotidyltransferase</keyword>
<feature type="compositionally biased region" description="Gly residues" evidence="16">
    <location>
        <begin position="341"/>
        <end position="361"/>
    </location>
</feature>
<evidence type="ECO:0000256" key="15">
    <source>
        <dbReference type="ARBA" id="ARBA00023172"/>
    </source>
</evidence>
<feature type="compositionally biased region" description="Polar residues" evidence="16">
    <location>
        <begin position="330"/>
        <end position="339"/>
    </location>
</feature>
<dbReference type="GO" id="GO:0004190">
    <property type="term" value="F:aspartic-type endopeptidase activity"/>
    <property type="evidence" value="ECO:0007669"/>
    <property type="project" value="UniProtKB-KW"/>
</dbReference>
<dbReference type="InterPro" id="IPR041373">
    <property type="entry name" value="RT_RNaseH"/>
</dbReference>
<keyword evidence="13" id="KW-0239">DNA-directed DNA polymerase</keyword>
<dbReference type="InterPro" id="IPR043502">
    <property type="entry name" value="DNA/RNA_pol_sf"/>
</dbReference>
<dbReference type="GO" id="GO:0004519">
    <property type="term" value="F:endonuclease activity"/>
    <property type="evidence" value="ECO:0007669"/>
    <property type="project" value="UniProtKB-KW"/>
</dbReference>
<keyword evidence="10" id="KW-0694">RNA-binding</keyword>
<dbReference type="GO" id="GO:0015074">
    <property type="term" value="P:DNA integration"/>
    <property type="evidence" value="ECO:0007669"/>
    <property type="project" value="UniProtKB-KW"/>
</dbReference>
<feature type="region of interest" description="Disordered" evidence="16">
    <location>
        <begin position="1"/>
        <end position="59"/>
    </location>
</feature>
<dbReference type="PANTHER" id="PTHR37984">
    <property type="entry name" value="PROTEIN CBG26694"/>
    <property type="match status" value="1"/>
</dbReference>
<keyword evidence="2" id="KW-0808">Transferase</keyword>
<evidence type="ECO:0000256" key="1">
    <source>
        <dbReference type="ARBA" id="ARBA00022670"/>
    </source>
</evidence>
<evidence type="ECO:0000256" key="14">
    <source>
        <dbReference type="ARBA" id="ARBA00023125"/>
    </source>
</evidence>
<dbReference type="InterPro" id="IPR056924">
    <property type="entry name" value="SH3_Tf2-1"/>
</dbReference>
<feature type="compositionally biased region" description="Basic and acidic residues" evidence="16">
    <location>
        <begin position="998"/>
        <end position="1009"/>
    </location>
</feature>
<dbReference type="CDD" id="cd09274">
    <property type="entry name" value="RNase_HI_RT_Ty3"/>
    <property type="match status" value="1"/>
</dbReference>
<feature type="compositionally biased region" description="Low complexity" evidence="16">
    <location>
        <begin position="211"/>
        <end position="229"/>
    </location>
</feature>
<evidence type="ECO:0000256" key="5">
    <source>
        <dbReference type="ARBA" id="ARBA00022723"/>
    </source>
</evidence>
<dbReference type="CDD" id="cd01647">
    <property type="entry name" value="RT_LTR"/>
    <property type="match status" value="1"/>
</dbReference>
<evidence type="ECO:0000256" key="7">
    <source>
        <dbReference type="ARBA" id="ARBA00022759"/>
    </source>
</evidence>
<keyword evidence="1" id="KW-0645">Protease</keyword>
<evidence type="ECO:0000256" key="13">
    <source>
        <dbReference type="ARBA" id="ARBA00022932"/>
    </source>
</evidence>
<gene>
    <name evidence="18" type="ORF">CYLTODRAFT_443477</name>
</gene>
<evidence type="ECO:0000256" key="4">
    <source>
        <dbReference type="ARBA" id="ARBA00022722"/>
    </source>
</evidence>
<dbReference type="PANTHER" id="PTHR37984:SF5">
    <property type="entry name" value="PROTEIN NYNRIN-LIKE"/>
    <property type="match status" value="1"/>
</dbReference>
<dbReference type="GO" id="GO:0003723">
    <property type="term" value="F:RNA binding"/>
    <property type="evidence" value="ECO:0007669"/>
    <property type="project" value="UniProtKB-KW"/>
</dbReference>
<dbReference type="SUPFAM" id="SSF56672">
    <property type="entry name" value="DNA/RNA polymerases"/>
    <property type="match status" value="1"/>
</dbReference>
<keyword evidence="12" id="KW-0695">RNA-directed DNA polymerase</keyword>
<keyword evidence="5" id="KW-0479">Metal-binding</keyword>
<protein>
    <recommendedName>
        <fullName evidence="17">Integrase catalytic domain-containing protein</fullName>
    </recommendedName>
</protein>
<feature type="domain" description="Integrase catalytic" evidence="17">
    <location>
        <begin position="1737"/>
        <end position="1821"/>
    </location>
</feature>
<keyword evidence="15" id="KW-0233">DNA recombination</keyword>
<keyword evidence="9" id="KW-0460">Magnesium</keyword>
<dbReference type="InterPro" id="IPR016197">
    <property type="entry name" value="Chromo-like_dom_sf"/>
</dbReference>
<organism evidence="18 19">
    <name type="scientific">Cylindrobasidium torrendii FP15055 ss-10</name>
    <dbReference type="NCBI Taxonomy" id="1314674"/>
    <lineage>
        <taxon>Eukaryota</taxon>
        <taxon>Fungi</taxon>
        <taxon>Dikarya</taxon>
        <taxon>Basidiomycota</taxon>
        <taxon>Agaricomycotina</taxon>
        <taxon>Agaricomycetes</taxon>
        <taxon>Agaricomycetidae</taxon>
        <taxon>Agaricales</taxon>
        <taxon>Marasmiineae</taxon>
        <taxon>Physalacriaceae</taxon>
        <taxon>Cylindrobasidium</taxon>
    </lineage>
</organism>
<evidence type="ECO:0000256" key="3">
    <source>
        <dbReference type="ARBA" id="ARBA00022695"/>
    </source>
</evidence>
<evidence type="ECO:0000313" key="18">
    <source>
        <dbReference type="EMBL" id="KIY68288.1"/>
    </source>
</evidence>
<keyword evidence="14" id="KW-0238">DNA-binding</keyword>
<dbReference type="GO" id="GO:0003677">
    <property type="term" value="F:DNA binding"/>
    <property type="evidence" value="ECO:0007669"/>
    <property type="project" value="UniProtKB-KW"/>
</dbReference>
<dbReference type="GO" id="GO:0006310">
    <property type="term" value="P:DNA recombination"/>
    <property type="evidence" value="ECO:0007669"/>
    <property type="project" value="UniProtKB-KW"/>
</dbReference>
<evidence type="ECO:0000256" key="16">
    <source>
        <dbReference type="SAM" id="MobiDB-lite"/>
    </source>
</evidence>
<dbReference type="Gene3D" id="3.30.420.10">
    <property type="entry name" value="Ribonuclease H-like superfamily/Ribonuclease H"/>
    <property type="match status" value="1"/>
</dbReference>
<dbReference type="GO" id="GO:0005634">
    <property type="term" value="C:nucleus"/>
    <property type="evidence" value="ECO:0007669"/>
    <property type="project" value="UniProtKB-ARBA"/>
</dbReference>
<evidence type="ECO:0000256" key="11">
    <source>
        <dbReference type="ARBA" id="ARBA00022908"/>
    </source>
</evidence>
<proteinExistence type="predicted"/>
<dbReference type="CDD" id="cd00024">
    <property type="entry name" value="CD_CSD"/>
    <property type="match status" value="1"/>
</dbReference>
<keyword evidence="19" id="KW-1185">Reference proteome</keyword>
<dbReference type="PROSITE" id="PS50994">
    <property type="entry name" value="INTEGRASE"/>
    <property type="match status" value="1"/>
</dbReference>
<evidence type="ECO:0000259" key="17">
    <source>
        <dbReference type="PROSITE" id="PS50994"/>
    </source>
</evidence>
<dbReference type="GO" id="GO:0003964">
    <property type="term" value="F:RNA-directed DNA polymerase activity"/>
    <property type="evidence" value="ECO:0007669"/>
    <property type="project" value="UniProtKB-KW"/>
</dbReference>
<keyword evidence="7" id="KW-0255">Endonuclease</keyword>
<accession>A0A0D7BCS4</accession>
<evidence type="ECO:0000256" key="2">
    <source>
        <dbReference type="ARBA" id="ARBA00022679"/>
    </source>
</evidence>
<dbReference type="OrthoDB" id="3158924at2759"/>
<feature type="region of interest" description="Disordered" evidence="16">
    <location>
        <begin position="941"/>
        <end position="960"/>
    </location>
</feature>
<feature type="region of interest" description="Disordered" evidence="16">
    <location>
        <begin position="983"/>
        <end position="1038"/>
    </location>
</feature>
<feature type="compositionally biased region" description="Basic and acidic residues" evidence="16">
    <location>
        <begin position="946"/>
        <end position="957"/>
    </location>
</feature>
<dbReference type="STRING" id="1314674.A0A0D7BCS4"/>
<dbReference type="InterPro" id="IPR041588">
    <property type="entry name" value="Integrase_H2C2"/>
</dbReference>
<evidence type="ECO:0000256" key="12">
    <source>
        <dbReference type="ARBA" id="ARBA00022918"/>
    </source>
</evidence>
<evidence type="ECO:0000256" key="6">
    <source>
        <dbReference type="ARBA" id="ARBA00022750"/>
    </source>
</evidence>
<dbReference type="Pfam" id="PF17917">
    <property type="entry name" value="RT_RNaseH"/>
    <property type="match status" value="1"/>
</dbReference>
<feature type="region of interest" description="Disordered" evidence="16">
    <location>
        <begin position="138"/>
        <end position="229"/>
    </location>
</feature>